<dbReference type="HOGENOM" id="CLU_036335_2_2_1"/>
<dbReference type="SUPFAM" id="SSF81321">
    <property type="entry name" value="Family A G protein-coupled receptor-like"/>
    <property type="match status" value="1"/>
</dbReference>
<feature type="transmembrane region" description="Helical" evidence="1">
    <location>
        <begin position="12"/>
        <end position="32"/>
    </location>
</feature>
<dbReference type="GO" id="GO:0038022">
    <property type="term" value="F:G protein-coupled olfactory receptor activity"/>
    <property type="evidence" value="ECO:0007669"/>
    <property type="project" value="TreeGrafter"/>
</dbReference>
<proteinExistence type="predicted"/>
<feature type="transmembrane region" description="Helical" evidence="1">
    <location>
        <begin position="201"/>
        <end position="225"/>
    </location>
</feature>
<organism evidence="3">
    <name type="scientific">Caenorhabditis brenneri</name>
    <name type="common">Nematode worm</name>
    <dbReference type="NCBI Taxonomy" id="135651"/>
    <lineage>
        <taxon>Eukaryota</taxon>
        <taxon>Metazoa</taxon>
        <taxon>Ecdysozoa</taxon>
        <taxon>Nematoda</taxon>
        <taxon>Chromadorea</taxon>
        <taxon>Rhabditida</taxon>
        <taxon>Rhabditina</taxon>
        <taxon>Rhabditomorpha</taxon>
        <taxon>Rhabditoidea</taxon>
        <taxon>Rhabditidae</taxon>
        <taxon>Peloderinae</taxon>
        <taxon>Caenorhabditis</taxon>
    </lineage>
</organism>
<feature type="transmembrane region" description="Helical" evidence="1">
    <location>
        <begin position="88"/>
        <end position="113"/>
    </location>
</feature>
<dbReference type="Proteomes" id="UP000008068">
    <property type="component" value="Unassembled WGS sequence"/>
</dbReference>
<feature type="transmembrane region" description="Helical" evidence="1">
    <location>
        <begin position="134"/>
        <end position="154"/>
    </location>
</feature>
<dbReference type="Pfam" id="PF10326">
    <property type="entry name" value="7TM_GPCR_Str"/>
    <property type="match status" value="1"/>
</dbReference>
<dbReference type="OMA" id="FRYDRVC"/>
<dbReference type="eggNOG" id="ENOG502THMC">
    <property type="taxonomic scope" value="Eukaryota"/>
</dbReference>
<keyword evidence="3" id="KW-1185">Reference proteome</keyword>
<dbReference type="PANTHER" id="PTHR22943">
    <property type="entry name" value="7-TRANSMEMBRANE DOMAIN RECEPTOR C.ELEGANS"/>
    <property type="match status" value="1"/>
</dbReference>
<dbReference type="GO" id="GO:0042048">
    <property type="term" value="P:olfactory behavior"/>
    <property type="evidence" value="ECO:0007669"/>
    <property type="project" value="TreeGrafter"/>
</dbReference>
<dbReference type="PANTHER" id="PTHR22943:SF94">
    <property type="entry name" value="SERPENTINE RECEPTOR, CLASS T-RELATED"/>
    <property type="match status" value="1"/>
</dbReference>
<feature type="transmembrane region" description="Helical" evidence="1">
    <location>
        <begin position="44"/>
        <end position="68"/>
    </location>
</feature>
<sequence length="313" mass="35237">MMMFIKTCQALNLVSLVISIPTNILLQFIVYNASSVAFGSYTKLMYTSSINLTIFSILHTFLTPIISVQKNVIFVFSPMNPLNLGKDIIRVLIACYGASYCFSLVICALTFIFRYDRVCDGPFDFHKKPLKLMVWILGCLFISVCWALVIYFIAVPTPYIDGIIAGPLNVTYTTSLENVTYVAAVYQMWNSGIMEWNEMGIFLGVFCSSVIIGSIITIMVCFRLVMKKAQHLQSELFKAQCIQAFIPISLIFLPIFALLALPIFCVDGNIVFSLVNVFLAIFPVIDPIALIFSVSQYRNYLLSKPINPFEEEL</sequence>
<dbReference type="InParanoid" id="G0NQ57"/>
<feature type="transmembrane region" description="Helical" evidence="1">
    <location>
        <begin position="245"/>
        <end position="264"/>
    </location>
</feature>
<accession>G0NQ57</accession>
<dbReference type="OrthoDB" id="5813608at2759"/>
<dbReference type="EMBL" id="GL379923">
    <property type="protein sequence ID" value="EGT35510.1"/>
    <property type="molecule type" value="Genomic_DNA"/>
</dbReference>
<dbReference type="STRING" id="135651.G0NQ57"/>
<protein>
    <submittedName>
        <fullName evidence="2">CBN-STR-78 protein</fullName>
    </submittedName>
</protein>
<evidence type="ECO:0000256" key="1">
    <source>
        <dbReference type="SAM" id="Phobius"/>
    </source>
</evidence>
<evidence type="ECO:0000313" key="2">
    <source>
        <dbReference type="EMBL" id="EGT35510.1"/>
    </source>
</evidence>
<dbReference type="GO" id="GO:0005886">
    <property type="term" value="C:plasma membrane"/>
    <property type="evidence" value="ECO:0007669"/>
    <property type="project" value="TreeGrafter"/>
</dbReference>
<keyword evidence="1" id="KW-0472">Membrane</keyword>
<keyword evidence="1" id="KW-0812">Transmembrane</keyword>
<name>G0NQ57_CAEBE</name>
<reference evidence="3" key="1">
    <citation type="submission" date="2011-07" db="EMBL/GenBank/DDBJ databases">
        <authorList>
            <consortium name="Caenorhabditis brenneri Sequencing and Analysis Consortium"/>
            <person name="Wilson R.K."/>
        </authorList>
    </citation>
    <scope>NUCLEOTIDE SEQUENCE [LARGE SCALE GENOMIC DNA]</scope>
    <source>
        <strain evidence="3">PB2801</strain>
    </source>
</reference>
<gene>
    <name evidence="2" type="primary">Cbn-str-78</name>
    <name evidence="2" type="ORF">CAEBREN_25988</name>
</gene>
<dbReference type="AlphaFoldDB" id="G0NQ57"/>
<dbReference type="InterPro" id="IPR019428">
    <property type="entry name" value="7TM_GPCR_serpentine_rcpt_Str"/>
</dbReference>
<keyword evidence="1" id="KW-1133">Transmembrane helix</keyword>
<evidence type="ECO:0000313" key="3">
    <source>
        <dbReference type="Proteomes" id="UP000008068"/>
    </source>
</evidence>
<feature type="transmembrane region" description="Helical" evidence="1">
    <location>
        <begin position="270"/>
        <end position="294"/>
    </location>
</feature>